<dbReference type="InterPro" id="IPR003594">
    <property type="entry name" value="HATPase_dom"/>
</dbReference>
<dbReference type="SUPFAM" id="SSF55874">
    <property type="entry name" value="ATPase domain of HSP90 chaperone/DNA topoisomerase II/histidine kinase"/>
    <property type="match status" value="1"/>
</dbReference>
<keyword evidence="2" id="KW-0808">Transferase</keyword>
<keyword evidence="3" id="KW-1185">Reference proteome</keyword>
<evidence type="ECO:0000313" key="2">
    <source>
        <dbReference type="EMBL" id="ATX78525.1"/>
    </source>
</evidence>
<protein>
    <submittedName>
        <fullName evidence="2">Serine/threonine-protein kinase RsbT</fullName>
        <ecNumber evidence="2">2.7.11.1</ecNumber>
    </submittedName>
</protein>
<dbReference type="KEGG" id="maes:Ga0123461_0072"/>
<dbReference type="SMART" id="SM00387">
    <property type="entry name" value="HATPase_c"/>
    <property type="match status" value="1"/>
</dbReference>
<feature type="domain" description="Histidine kinase/HSP90-like ATPase" evidence="1">
    <location>
        <begin position="37"/>
        <end position="137"/>
    </location>
</feature>
<organism evidence="2 3">
    <name type="scientific">Mariprofundus aestuarium</name>
    <dbReference type="NCBI Taxonomy" id="1921086"/>
    <lineage>
        <taxon>Bacteria</taxon>
        <taxon>Pseudomonadati</taxon>
        <taxon>Pseudomonadota</taxon>
        <taxon>Candidatius Mariprofundia</taxon>
        <taxon>Mariprofundales</taxon>
        <taxon>Mariprofundaceae</taxon>
        <taxon>Mariprofundus</taxon>
    </lineage>
</organism>
<keyword evidence="2" id="KW-0418">Kinase</keyword>
<accession>A0A2K8KUT9</accession>
<name>A0A2K8KUT9_MARES</name>
<gene>
    <name evidence="2" type="ORF">Ga0123461_0072</name>
</gene>
<dbReference type="EMBL" id="CP018799">
    <property type="protein sequence ID" value="ATX78525.1"/>
    <property type="molecule type" value="Genomic_DNA"/>
</dbReference>
<dbReference type="GO" id="GO:0004674">
    <property type="term" value="F:protein serine/threonine kinase activity"/>
    <property type="evidence" value="ECO:0007669"/>
    <property type="project" value="UniProtKB-EC"/>
</dbReference>
<proteinExistence type="predicted"/>
<dbReference type="EC" id="2.7.11.1" evidence="2"/>
<evidence type="ECO:0000313" key="3">
    <source>
        <dbReference type="Proteomes" id="UP000231701"/>
    </source>
</evidence>
<dbReference type="Gene3D" id="3.30.565.10">
    <property type="entry name" value="Histidine kinase-like ATPase, C-terminal domain"/>
    <property type="match status" value="1"/>
</dbReference>
<dbReference type="OrthoDB" id="9799195at2"/>
<dbReference type="RefSeq" id="WP_100276525.1">
    <property type="nucleotide sequence ID" value="NZ_CP018799.1"/>
</dbReference>
<evidence type="ECO:0000259" key="1">
    <source>
        <dbReference type="SMART" id="SM00387"/>
    </source>
</evidence>
<dbReference type="CDD" id="cd16934">
    <property type="entry name" value="HATPase_RsbT-like"/>
    <property type="match status" value="1"/>
</dbReference>
<dbReference type="Proteomes" id="UP000231701">
    <property type="component" value="Chromosome"/>
</dbReference>
<dbReference type="InterPro" id="IPR036890">
    <property type="entry name" value="HATPase_C_sf"/>
</dbReference>
<reference evidence="2 3" key="1">
    <citation type="submission" date="2016-12" db="EMBL/GenBank/DDBJ databases">
        <title>Isolation and genomic insights into novel planktonic Zetaproteobacteria from stratified waters of the Chesapeake Bay.</title>
        <authorList>
            <person name="McAllister S.M."/>
            <person name="Kato S."/>
            <person name="Chan C.S."/>
            <person name="Chiu B.K."/>
            <person name="Field E.K."/>
        </authorList>
    </citation>
    <scope>NUCLEOTIDE SEQUENCE [LARGE SCALE GENOMIC DNA]</scope>
    <source>
        <strain evidence="2 3">CP-5</strain>
    </source>
</reference>
<dbReference type="Pfam" id="PF13581">
    <property type="entry name" value="HATPase_c_2"/>
    <property type="match status" value="1"/>
</dbReference>
<sequence length="137" mass="15265">MSDSHLLQSININSERDILVARKQIRDICQQMGFGLTDVTRIVTSVSELARNIQRYADQGTVSWRKLAEGKRTGIELFFEDSGPGIENLDAAMQNGFSTTNKSMGMGLPGVKRLMDEMEAVSTVGIGTKITIRKWRK</sequence>
<dbReference type="AlphaFoldDB" id="A0A2K8KUT9"/>